<dbReference type="Pfam" id="PF20246">
    <property type="entry name" value="DUF6601"/>
    <property type="match status" value="1"/>
</dbReference>
<protein>
    <submittedName>
        <fullName evidence="1">Uncharacterized protein</fullName>
    </submittedName>
</protein>
<dbReference type="PANTHER" id="PTHR34414:SF1">
    <property type="entry name" value="SUBTILISIN-LIKE SERINE PROTEASE"/>
    <property type="match status" value="1"/>
</dbReference>
<dbReference type="EMBL" id="JAGMUX010000020">
    <property type="protein sequence ID" value="KAH7231822.1"/>
    <property type="molecule type" value="Genomic_DNA"/>
</dbReference>
<accession>A0A9P9JNN6</accession>
<sequence>MSESPILWVLERENEHGADASRHDHDQLLSLLPASCRTESGDLAAAGRQVTPCVEKELDLQRLVSIHSWLWVTGRVMPPRPLHHQLVLGREIVIMERMDIHLVSTTGRVFLKPIPRFLLEPQLWTQYLSCGRGCGCSSKKDDAQGCTQERGRGIRQHVFGFLFSYAALISHESDFRIAKENRLLPPEIS</sequence>
<proteinExistence type="predicted"/>
<dbReference type="AlphaFoldDB" id="A0A9P9JNN6"/>
<evidence type="ECO:0000313" key="1">
    <source>
        <dbReference type="EMBL" id="KAH7231822.1"/>
    </source>
</evidence>
<dbReference type="GeneID" id="70215048"/>
<dbReference type="PANTHER" id="PTHR34414">
    <property type="entry name" value="HET DOMAIN-CONTAINING PROTEIN-RELATED"/>
    <property type="match status" value="1"/>
</dbReference>
<comment type="caution">
    <text evidence="1">The sequence shown here is derived from an EMBL/GenBank/DDBJ whole genome shotgun (WGS) entry which is preliminary data.</text>
</comment>
<dbReference type="RefSeq" id="XP_046043759.1">
    <property type="nucleotide sequence ID" value="XM_046185094.1"/>
</dbReference>
<dbReference type="OrthoDB" id="5086500at2759"/>
<gene>
    <name evidence="1" type="ORF">BKA55DRAFT_195960</name>
</gene>
<organism evidence="1 2">
    <name type="scientific">Fusarium redolens</name>
    <dbReference type="NCBI Taxonomy" id="48865"/>
    <lineage>
        <taxon>Eukaryota</taxon>
        <taxon>Fungi</taxon>
        <taxon>Dikarya</taxon>
        <taxon>Ascomycota</taxon>
        <taxon>Pezizomycotina</taxon>
        <taxon>Sordariomycetes</taxon>
        <taxon>Hypocreomycetidae</taxon>
        <taxon>Hypocreales</taxon>
        <taxon>Nectriaceae</taxon>
        <taxon>Fusarium</taxon>
        <taxon>Fusarium redolens species complex</taxon>
    </lineage>
</organism>
<evidence type="ECO:0000313" key="2">
    <source>
        <dbReference type="Proteomes" id="UP000720189"/>
    </source>
</evidence>
<reference evidence="1" key="1">
    <citation type="journal article" date="2021" name="Nat. Commun.">
        <title>Genetic determinants of endophytism in the Arabidopsis root mycobiome.</title>
        <authorList>
            <person name="Mesny F."/>
            <person name="Miyauchi S."/>
            <person name="Thiergart T."/>
            <person name="Pickel B."/>
            <person name="Atanasova L."/>
            <person name="Karlsson M."/>
            <person name="Huettel B."/>
            <person name="Barry K.W."/>
            <person name="Haridas S."/>
            <person name="Chen C."/>
            <person name="Bauer D."/>
            <person name="Andreopoulos W."/>
            <person name="Pangilinan J."/>
            <person name="LaButti K."/>
            <person name="Riley R."/>
            <person name="Lipzen A."/>
            <person name="Clum A."/>
            <person name="Drula E."/>
            <person name="Henrissat B."/>
            <person name="Kohler A."/>
            <person name="Grigoriev I.V."/>
            <person name="Martin F.M."/>
            <person name="Hacquard S."/>
        </authorList>
    </citation>
    <scope>NUCLEOTIDE SEQUENCE</scope>
    <source>
        <strain evidence="1">MPI-CAGE-AT-0023</strain>
    </source>
</reference>
<keyword evidence="2" id="KW-1185">Reference proteome</keyword>
<dbReference type="InterPro" id="IPR046536">
    <property type="entry name" value="DUF6601"/>
</dbReference>
<name>A0A9P9JNN6_FUSRE</name>
<dbReference type="Proteomes" id="UP000720189">
    <property type="component" value="Unassembled WGS sequence"/>
</dbReference>